<dbReference type="PANTHER" id="PTHR39201">
    <property type="entry name" value="EXPORTED PROTEIN-RELATED"/>
    <property type="match status" value="1"/>
</dbReference>
<dbReference type="Proteomes" id="UP000618818">
    <property type="component" value="Unassembled WGS sequence"/>
</dbReference>
<proteinExistence type="predicted"/>
<accession>A0ABR8NB95</accession>
<evidence type="ECO:0000256" key="1">
    <source>
        <dbReference type="SAM" id="MobiDB-lite"/>
    </source>
</evidence>
<evidence type="ECO:0000313" key="4">
    <source>
        <dbReference type="Proteomes" id="UP000618818"/>
    </source>
</evidence>
<gene>
    <name evidence="3" type="ORF">IEZ26_07540</name>
</gene>
<dbReference type="InterPro" id="IPR029039">
    <property type="entry name" value="Flavoprotein-like_sf"/>
</dbReference>
<comment type="caution">
    <text evidence="3">The sequence shown here is derived from an EMBL/GenBank/DDBJ whole genome shotgun (WGS) entry which is preliminary data.</text>
</comment>
<dbReference type="Gene3D" id="3.40.50.360">
    <property type="match status" value="1"/>
</dbReference>
<feature type="region of interest" description="Disordered" evidence="1">
    <location>
        <begin position="1"/>
        <end position="42"/>
    </location>
</feature>
<organism evidence="3 4">
    <name type="scientific">Nocardioides cavernae</name>
    <dbReference type="NCBI Taxonomy" id="1921566"/>
    <lineage>
        <taxon>Bacteria</taxon>
        <taxon>Bacillati</taxon>
        <taxon>Actinomycetota</taxon>
        <taxon>Actinomycetes</taxon>
        <taxon>Propionibacteriales</taxon>
        <taxon>Nocardioidaceae</taxon>
        <taxon>Nocardioides</taxon>
    </lineage>
</organism>
<evidence type="ECO:0000313" key="3">
    <source>
        <dbReference type="EMBL" id="MBD3924465.1"/>
    </source>
</evidence>
<feature type="domain" description="Flavodoxin-like" evidence="2">
    <location>
        <begin position="87"/>
        <end position="215"/>
    </location>
</feature>
<protein>
    <recommendedName>
        <fullName evidence="2">Flavodoxin-like domain-containing protein</fullName>
    </recommendedName>
</protein>
<dbReference type="SUPFAM" id="SSF52218">
    <property type="entry name" value="Flavoproteins"/>
    <property type="match status" value="1"/>
</dbReference>
<reference evidence="3 4" key="1">
    <citation type="submission" date="2020-09" db="EMBL/GenBank/DDBJ databases">
        <title>novel species in genus Nocardioides.</title>
        <authorList>
            <person name="Zhang G."/>
        </authorList>
    </citation>
    <scope>NUCLEOTIDE SEQUENCE [LARGE SCALE GENOMIC DNA]</scope>
    <source>
        <strain evidence="3 4">KCTC 39551</strain>
    </source>
</reference>
<sequence>MACAQAACATDTAPDPSGSTTTGPAGPTTSASPPSPSPSSGSARVLVVYYSRPGENYYYGDRIDLEVGNTQVLAGVIGNRLDDLGVEHDVHRLEAANPYPDDYDATVARNSDEQDADARPGLANPLDSVEGYDAVLTGSPIWNIRPPMLMRTFAEAHDFTATTVHPFVTYAVSGLGTAEDAYAAACPGADIGAGLAVRGETVREDAPAAVADWLDQMNLPGRRS</sequence>
<keyword evidence="4" id="KW-1185">Reference proteome</keyword>
<dbReference type="InterPro" id="IPR008254">
    <property type="entry name" value="Flavodoxin/NO_synth"/>
</dbReference>
<dbReference type="PANTHER" id="PTHR39201:SF1">
    <property type="entry name" value="FLAVODOXIN-LIKE DOMAIN-CONTAINING PROTEIN"/>
    <property type="match status" value="1"/>
</dbReference>
<name>A0ABR8NB95_9ACTN</name>
<dbReference type="Pfam" id="PF12682">
    <property type="entry name" value="Flavodoxin_4"/>
    <property type="match status" value="1"/>
</dbReference>
<dbReference type="EMBL" id="JACXYZ010000001">
    <property type="protein sequence ID" value="MBD3924465.1"/>
    <property type="molecule type" value="Genomic_DNA"/>
</dbReference>
<evidence type="ECO:0000259" key="2">
    <source>
        <dbReference type="Pfam" id="PF12682"/>
    </source>
</evidence>